<feature type="region of interest" description="Disordered" evidence="5">
    <location>
        <begin position="532"/>
        <end position="566"/>
    </location>
</feature>
<dbReference type="GO" id="GO:0005634">
    <property type="term" value="C:nucleus"/>
    <property type="evidence" value="ECO:0007669"/>
    <property type="project" value="UniProtKB-SubCell"/>
</dbReference>
<feature type="compositionally biased region" description="Basic residues" evidence="5">
    <location>
        <begin position="230"/>
        <end position="255"/>
    </location>
</feature>
<evidence type="ECO:0000256" key="3">
    <source>
        <dbReference type="ARBA" id="ARBA00023125"/>
    </source>
</evidence>
<dbReference type="PROSITE" id="PS51998">
    <property type="entry name" value="DEK_C"/>
    <property type="match status" value="1"/>
</dbReference>
<feature type="compositionally biased region" description="Basic and acidic residues" evidence="5">
    <location>
        <begin position="9"/>
        <end position="26"/>
    </location>
</feature>
<dbReference type="Pfam" id="PF08766">
    <property type="entry name" value="DEK_C"/>
    <property type="match status" value="1"/>
</dbReference>
<evidence type="ECO:0000256" key="4">
    <source>
        <dbReference type="ARBA" id="ARBA00023242"/>
    </source>
</evidence>
<keyword evidence="2" id="KW-0156">Chromatin regulator</keyword>
<protein>
    <recommendedName>
        <fullName evidence="6">DEK-C domain-containing protein</fullName>
    </recommendedName>
</protein>
<name>A0A9D4ZII7_ADICA</name>
<feature type="compositionally biased region" description="Acidic residues" evidence="5">
    <location>
        <begin position="259"/>
        <end position="288"/>
    </location>
</feature>
<dbReference type="Proteomes" id="UP000886520">
    <property type="component" value="Chromosome 10"/>
</dbReference>
<accession>A0A9D4ZII7</accession>
<feature type="compositionally biased region" description="Basic residues" evidence="5">
    <location>
        <begin position="373"/>
        <end position="382"/>
    </location>
</feature>
<dbReference type="InterPro" id="IPR044198">
    <property type="entry name" value="DEK"/>
</dbReference>
<reference evidence="7" key="1">
    <citation type="submission" date="2021-01" db="EMBL/GenBank/DDBJ databases">
        <title>Adiantum capillus-veneris genome.</title>
        <authorList>
            <person name="Fang Y."/>
            <person name="Liao Q."/>
        </authorList>
    </citation>
    <scope>NUCLEOTIDE SEQUENCE</scope>
    <source>
        <strain evidence="7">H3</strain>
        <tissue evidence="7">Leaf</tissue>
    </source>
</reference>
<feature type="compositionally biased region" description="Acidic residues" evidence="5">
    <location>
        <begin position="534"/>
        <end position="547"/>
    </location>
</feature>
<evidence type="ECO:0000313" key="7">
    <source>
        <dbReference type="EMBL" id="KAI5074260.1"/>
    </source>
</evidence>
<evidence type="ECO:0000256" key="5">
    <source>
        <dbReference type="SAM" id="MobiDB-lite"/>
    </source>
</evidence>
<feature type="compositionally biased region" description="Basic and acidic residues" evidence="5">
    <location>
        <begin position="408"/>
        <end position="417"/>
    </location>
</feature>
<dbReference type="EMBL" id="JABFUD020000010">
    <property type="protein sequence ID" value="KAI5074260.1"/>
    <property type="molecule type" value="Genomic_DNA"/>
</dbReference>
<dbReference type="PANTHER" id="PTHR13468">
    <property type="entry name" value="DEK PROTEIN"/>
    <property type="match status" value="1"/>
</dbReference>
<sequence>MEENGEGTHAIHTEDTLEEKESHDPQEDAELEGLQNGKDSKGKPEKRGKRKAAAAGGRVTPKKPENMEATTPLIDRPARERKSIERFADSVEKEKEKPKEFKIEQGSGTCLRDIPNVVFKLSKRKTSDETVQLLHKLLYNKRVKPNQVKANILQFSGFVWGSNEEKEKSKMKEKLEKIVKENLFQLSDLLDLSITKTTKKEDVVVRVFEFLECPHKTTEKLVQEEEQRLKEKKRTKTPAKGKRKKGSSQTPRKRLKQEENDDEQDEEVEEEEQEEEAQEEPEEEEPEEAPVKKKTIKIKEPSRDAKSSSAKKTKKRSASNSSAHVEDVDEDAEEPVEEPEEVEAEHEEPEEPKRKRSKNKKYEDDTVPVSPKKGVKKSVKKKSVYEPGEEDLDDDIKEVKSKPLSKVSKNEAPKEVKTPAGGSSKEKKKSASSSTKASSKKKKKDHDEDAPEAKSKKGRGASHSASKEESESSPVPPDEDLRAAICELLREADFSTVTFTDVVKQLGSKFDVDLSQNKAHVKTLIQEEISKIVDEDDGDGANEDEETGVNTPERGEKEPIEAVTEE</sequence>
<feature type="region of interest" description="Disordered" evidence="5">
    <location>
        <begin position="1"/>
        <end position="83"/>
    </location>
</feature>
<dbReference type="SUPFAM" id="SSF109715">
    <property type="entry name" value="DEK C-terminal domain"/>
    <property type="match status" value="1"/>
</dbReference>
<dbReference type="PANTHER" id="PTHR13468:SF1">
    <property type="entry name" value="PROTEIN DEK"/>
    <property type="match status" value="1"/>
</dbReference>
<feature type="compositionally biased region" description="Acidic residues" evidence="5">
    <location>
        <begin position="327"/>
        <end position="350"/>
    </location>
</feature>
<evidence type="ECO:0000256" key="2">
    <source>
        <dbReference type="ARBA" id="ARBA00022853"/>
    </source>
</evidence>
<evidence type="ECO:0000256" key="1">
    <source>
        <dbReference type="ARBA" id="ARBA00004123"/>
    </source>
</evidence>
<keyword evidence="8" id="KW-1185">Reference proteome</keyword>
<organism evidence="7 8">
    <name type="scientific">Adiantum capillus-veneris</name>
    <name type="common">Maidenhair fern</name>
    <dbReference type="NCBI Taxonomy" id="13818"/>
    <lineage>
        <taxon>Eukaryota</taxon>
        <taxon>Viridiplantae</taxon>
        <taxon>Streptophyta</taxon>
        <taxon>Embryophyta</taxon>
        <taxon>Tracheophyta</taxon>
        <taxon>Polypodiopsida</taxon>
        <taxon>Polypodiidae</taxon>
        <taxon>Polypodiales</taxon>
        <taxon>Pteridineae</taxon>
        <taxon>Pteridaceae</taxon>
        <taxon>Vittarioideae</taxon>
        <taxon>Adiantum</taxon>
    </lineage>
</organism>
<feature type="compositionally biased region" description="Basic and acidic residues" evidence="5">
    <location>
        <begin position="297"/>
        <end position="306"/>
    </location>
</feature>
<feature type="domain" description="DEK-C" evidence="6">
    <location>
        <begin position="475"/>
        <end position="530"/>
    </location>
</feature>
<keyword evidence="3" id="KW-0238">DNA-binding</keyword>
<gene>
    <name evidence="7" type="ORF">GOP47_0010221</name>
</gene>
<comment type="subcellular location">
    <subcellularLocation>
        <location evidence="1">Nucleus</location>
    </subcellularLocation>
</comment>
<dbReference type="GO" id="GO:2000779">
    <property type="term" value="P:regulation of double-strand break repair"/>
    <property type="evidence" value="ECO:0007669"/>
    <property type="project" value="TreeGrafter"/>
</dbReference>
<dbReference type="GO" id="GO:0003677">
    <property type="term" value="F:DNA binding"/>
    <property type="evidence" value="ECO:0007669"/>
    <property type="project" value="UniProtKB-KW"/>
</dbReference>
<dbReference type="AlphaFoldDB" id="A0A9D4ZII7"/>
<feature type="region of interest" description="Disordered" evidence="5">
    <location>
        <begin position="222"/>
        <end position="479"/>
    </location>
</feature>
<proteinExistence type="predicted"/>
<dbReference type="GO" id="GO:0006325">
    <property type="term" value="P:chromatin organization"/>
    <property type="evidence" value="ECO:0007669"/>
    <property type="project" value="UniProtKB-KW"/>
</dbReference>
<feature type="compositionally biased region" description="Basic and acidic residues" evidence="5">
    <location>
        <begin position="445"/>
        <end position="455"/>
    </location>
</feature>
<dbReference type="OrthoDB" id="370884at2759"/>
<evidence type="ECO:0000313" key="8">
    <source>
        <dbReference type="Proteomes" id="UP000886520"/>
    </source>
</evidence>
<dbReference type="Gene3D" id="1.10.10.60">
    <property type="entry name" value="Homeodomain-like"/>
    <property type="match status" value="1"/>
</dbReference>
<dbReference type="InterPro" id="IPR014876">
    <property type="entry name" value="DEK_C"/>
</dbReference>
<dbReference type="GO" id="GO:0042393">
    <property type="term" value="F:histone binding"/>
    <property type="evidence" value="ECO:0007669"/>
    <property type="project" value="TreeGrafter"/>
</dbReference>
<evidence type="ECO:0000259" key="6">
    <source>
        <dbReference type="PROSITE" id="PS51998"/>
    </source>
</evidence>
<comment type="caution">
    <text evidence="7">The sequence shown here is derived from an EMBL/GenBank/DDBJ whole genome shotgun (WGS) entry which is preliminary data.</text>
</comment>
<keyword evidence="4" id="KW-0539">Nucleus</keyword>
<feature type="compositionally biased region" description="Acidic residues" evidence="5">
    <location>
        <begin position="387"/>
        <end position="396"/>
    </location>
</feature>